<dbReference type="AlphaFoldDB" id="A0A5C7FXN2"/>
<proteinExistence type="predicted"/>
<accession>A0A5C7FXN2</accession>
<reference evidence="1 2" key="1">
    <citation type="submission" date="2019-08" db="EMBL/GenBank/DDBJ databases">
        <title>Lewinella sp. strain SSH13 Genome sequencing and assembly.</title>
        <authorList>
            <person name="Kim I."/>
        </authorList>
    </citation>
    <scope>NUCLEOTIDE SEQUENCE [LARGE SCALE GENOMIC DNA]</scope>
    <source>
        <strain evidence="1 2">SSH13</strain>
    </source>
</reference>
<sequence>MTHLPKTLPLTLLLLAALHLSGQRDRPLEVTLLDGNKVSLYERYTLDGPDKGRMYAPFNLRVAEARSGDKEFSFLAYRQDSTSEILGGILHFLLTWGPTDSQERELKDLVRMRTDSSQYVAGSLPLERDTVAKGLEIGPPDHPLAQLLLRGLNSKPSPPVNAGGKMAASFSFSAADAKLLAELLPDKEAWQEVYLRIHLKTFAGAYRPVPPTRFSLTKSFSSCLESL</sequence>
<dbReference type="EMBL" id="VOXD01000008">
    <property type="protein sequence ID" value="TXF90279.1"/>
    <property type="molecule type" value="Genomic_DNA"/>
</dbReference>
<comment type="caution">
    <text evidence="1">The sequence shown here is derived from an EMBL/GenBank/DDBJ whole genome shotgun (WGS) entry which is preliminary data.</text>
</comment>
<protein>
    <submittedName>
        <fullName evidence="1">Uncharacterized protein</fullName>
    </submittedName>
</protein>
<evidence type="ECO:0000313" key="2">
    <source>
        <dbReference type="Proteomes" id="UP000321907"/>
    </source>
</evidence>
<gene>
    <name evidence="1" type="ORF">FUA23_07100</name>
</gene>
<organism evidence="1 2">
    <name type="scientific">Neolewinella aurantiaca</name>
    <dbReference type="NCBI Taxonomy" id="2602767"/>
    <lineage>
        <taxon>Bacteria</taxon>
        <taxon>Pseudomonadati</taxon>
        <taxon>Bacteroidota</taxon>
        <taxon>Saprospiria</taxon>
        <taxon>Saprospirales</taxon>
        <taxon>Lewinellaceae</taxon>
        <taxon>Neolewinella</taxon>
    </lineage>
</organism>
<evidence type="ECO:0000313" key="1">
    <source>
        <dbReference type="EMBL" id="TXF90279.1"/>
    </source>
</evidence>
<dbReference type="OrthoDB" id="1188434at2"/>
<dbReference type="Proteomes" id="UP000321907">
    <property type="component" value="Unassembled WGS sequence"/>
</dbReference>
<dbReference type="RefSeq" id="WP_147930036.1">
    <property type="nucleotide sequence ID" value="NZ_VOXD01000008.1"/>
</dbReference>
<name>A0A5C7FXN2_9BACT</name>
<keyword evidence="2" id="KW-1185">Reference proteome</keyword>